<protein>
    <submittedName>
        <fullName evidence="1">Uncharacterized protein</fullName>
    </submittedName>
</protein>
<proteinExistence type="predicted"/>
<reference evidence="1" key="1">
    <citation type="submission" date="2018-05" db="EMBL/GenBank/DDBJ databases">
        <authorList>
            <person name="Lanie J.A."/>
            <person name="Ng W.-L."/>
            <person name="Kazmierczak K.M."/>
            <person name="Andrzejewski T.M."/>
            <person name="Davidsen T.M."/>
            <person name="Wayne K.J."/>
            <person name="Tettelin H."/>
            <person name="Glass J.I."/>
            <person name="Rusch D."/>
            <person name="Podicherti R."/>
            <person name="Tsui H.-C.T."/>
            <person name="Winkler M.E."/>
        </authorList>
    </citation>
    <scope>NUCLEOTIDE SEQUENCE</scope>
</reference>
<dbReference type="AlphaFoldDB" id="A0A381P3S2"/>
<sequence>MYGFRHVKDSLDNIVLLPKDSIINNIKNFSKSFNLTEHDFVK</sequence>
<dbReference type="EMBL" id="UINC01000776">
    <property type="protein sequence ID" value="SUZ60969.1"/>
    <property type="molecule type" value="Genomic_DNA"/>
</dbReference>
<evidence type="ECO:0000313" key="1">
    <source>
        <dbReference type="EMBL" id="SUZ60969.1"/>
    </source>
</evidence>
<gene>
    <name evidence="1" type="ORF">METZ01_LOCUS13823</name>
</gene>
<accession>A0A381P3S2</accession>
<name>A0A381P3S2_9ZZZZ</name>
<organism evidence="1">
    <name type="scientific">marine metagenome</name>
    <dbReference type="NCBI Taxonomy" id="408172"/>
    <lineage>
        <taxon>unclassified sequences</taxon>
        <taxon>metagenomes</taxon>
        <taxon>ecological metagenomes</taxon>
    </lineage>
</organism>